<comment type="caution">
    <text evidence="1">The sequence shown here is derived from an EMBL/GenBank/DDBJ whole genome shotgun (WGS) entry which is preliminary data.</text>
</comment>
<sequence>MTEIAEKLKIELSQLSIQDRAELAYFLIHSLEESKDDDIEVAWDRELTRRLDEIISGKAIGESSNQVFSKLREKYS</sequence>
<proteinExistence type="predicted"/>
<organism evidence="1 2">
    <name type="scientific">Cuspidothrix issatschenkoi CHARLIE-1</name>
    <dbReference type="NCBI Taxonomy" id="2052836"/>
    <lineage>
        <taxon>Bacteria</taxon>
        <taxon>Bacillati</taxon>
        <taxon>Cyanobacteriota</taxon>
        <taxon>Cyanophyceae</taxon>
        <taxon>Nostocales</taxon>
        <taxon>Aphanizomenonaceae</taxon>
        <taxon>Cuspidothrix</taxon>
    </lineage>
</organism>
<dbReference type="RefSeq" id="WP_104386470.1">
    <property type="nucleotide sequence ID" value="NZ_PGEM01000024.1"/>
</dbReference>
<protein>
    <submittedName>
        <fullName evidence="1">Addiction module component</fullName>
    </submittedName>
</protein>
<reference evidence="1 2" key="1">
    <citation type="submission" date="2018-02" db="EMBL/GenBank/DDBJ databases">
        <title>Discovery of a pederin family compound in a non-symbiotic bloom-forming cyanobacterium.</title>
        <authorList>
            <person name="Kust A."/>
            <person name="Mares J."/>
            <person name="Jokela J."/>
            <person name="Urajova P."/>
            <person name="Hajek J."/>
            <person name="Saurav K."/>
            <person name="Voracova K."/>
            <person name="Fewer D.P."/>
            <person name="Haapaniemi E."/>
            <person name="Permi P."/>
            <person name="Rehakova K."/>
            <person name="Sivonen K."/>
            <person name="Hrouzek P."/>
        </authorList>
    </citation>
    <scope>NUCLEOTIDE SEQUENCE [LARGE SCALE GENOMIC DNA]</scope>
    <source>
        <strain evidence="1 2">CHARLIE-1</strain>
    </source>
</reference>
<evidence type="ECO:0000313" key="1">
    <source>
        <dbReference type="EMBL" id="PPJ64660.1"/>
    </source>
</evidence>
<gene>
    <name evidence="1" type="ORF">CUN59_03205</name>
</gene>
<dbReference type="EMBL" id="PGEM01000024">
    <property type="protein sequence ID" value="PPJ64660.1"/>
    <property type="molecule type" value="Genomic_DNA"/>
</dbReference>
<evidence type="ECO:0000313" key="2">
    <source>
        <dbReference type="Proteomes" id="UP000239589"/>
    </source>
</evidence>
<accession>A0A2S6CYI9</accession>
<keyword evidence="2" id="KW-1185">Reference proteome</keyword>
<dbReference type="NCBIfam" id="TIGR02574">
    <property type="entry name" value="stabl_TIGR02574"/>
    <property type="match status" value="1"/>
</dbReference>
<dbReference type="OrthoDB" id="489225at2"/>
<dbReference type="AlphaFoldDB" id="A0A2S6CYI9"/>
<dbReference type="Pfam" id="PF09720">
    <property type="entry name" value="Unstab_antitox"/>
    <property type="match status" value="1"/>
</dbReference>
<dbReference type="InterPro" id="IPR013406">
    <property type="entry name" value="CHP02574_addiction_mod"/>
</dbReference>
<dbReference type="Proteomes" id="UP000239589">
    <property type="component" value="Unassembled WGS sequence"/>
</dbReference>
<name>A0A2S6CYI9_9CYAN</name>